<dbReference type="OrthoDB" id="10253408at2759"/>
<evidence type="ECO:0000313" key="5">
    <source>
        <dbReference type="EMBL" id="OVA14485.1"/>
    </source>
</evidence>
<dbReference type="STRING" id="56857.A0A200QVL5"/>
<dbReference type="Pfam" id="PF08246">
    <property type="entry name" value="Inhibitor_I29"/>
    <property type="match status" value="1"/>
</dbReference>
<dbReference type="OMA" id="FLMVWIF"/>
<dbReference type="InterPro" id="IPR000668">
    <property type="entry name" value="Peptidase_C1A_C"/>
</dbReference>
<comment type="similarity">
    <text evidence="1">Belongs to the peptidase C1 family.</text>
</comment>
<dbReference type="Proteomes" id="UP000195402">
    <property type="component" value="Unassembled WGS sequence"/>
</dbReference>
<dbReference type="PROSITE" id="PS00640">
    <property type="entry name" value="THIOL_PROTEASE_ASN"/>
    <property type="match status" value="1"/>
</dbReference>
<name>A0A200QVL5_MACCD</name>
<evidence type="ECO:0000256" key="2">
    <source>
        <dbReference type="ARBA" id="ARBA00023157"/>
    </source>
</evidence>
<dbReference type="InterPro" id="IPR000169">
    <property type="entry name" value="Pept_cys_AS"/>
</dbReference>
<reference evidence="5 6" key="1">
    <citation type="journal article" date="2017" name="Mol. Plant">
        <title>The Genome of Medicinal Plant Macleaya cordata Provides New Insights into Benzylisoquinoline Alkaloids Metabolism.</title>
        <authorList>
            <person name="Liu X."/>
            <person name="Liu Y."/>
            <person name="Huang P."/>
            <person name="Ma Y."/>
            <person name="Qing Z."/>
            <person name="Tang Q."/>
            <person name="Cao H."/>
            <person name="Cheng P."/>
            <person name="Zheng Y."/>
            <person name="Yuan Z."/>
            <person name="Zhou Y."/>
            <person name="Liu J."/>
            <person name="Tang Z."/>
            <person name="Zhuo Y."/>
            <person name="Zhang Y."/>
            <person name="Yu L."/>
            <person name="Huang J."/>
            <person name="Yang P."/>
            <person name="Peng Q."/>
            <person name="Zhang J."/>
            <person name="Jiang W."/>
            <person name="Zhang Z."/>
            <person name="Lin K."/>
            <person name="Ro D.K."/>
            <person name="Chen X."/>
            <person name="Xiong X."/>
            <person name="Shang Y."/>
            <person name="Huang S."/>
            <person name="Zeng J."/>
        </authorList>
    </citation>
    <scope>NUCLEOTIDE SEQUENCE [LARGE SCALE GENOMIC DNA]</scope>
    <source>
        <strain evidence="6">cv. BLH2017</strain>
        <tissue evidence="5">Root</tissue>
    </source>
</reference>
<feature type="domain" description="Cathepsin propeptide inhibitor" evidence="4">
    <location>
        <begin position="5"/>
        <end position="60"/>
    </location>
</feature>
<organism evidence="5 6">
    <name type="scientific">Macleaya cordata</name>
    <name type="common">Five-seeded plume-poppy</name>
    <name type="synonym">Bocconia cordata</name>
    <dbReference type="NCBI Taxonomy" id="56857"/>
    <lineage>
        <taxon>Eukaryota</taxon>
        <taxon>Viridiplantae</taxon>
        <taxon>Streptophyta</taxon>
        <taxon>Embryophyta</taxon>
        <taxon>Tracheophyta</taxon>
        <taxon>Spermatophyta</taxon>
        <taxon>Magnoliopsida</taxon>
        <taxon>Ranunculales</taxon>
        <taxon>Papaveraceae</taxon>
        <taxon>Papaveroideae</taxon>
        <taxon>Macleaya</taxon>
    </lineage>
</organism>
<keyword evidence="2" id="KW-1015">Disulfide bond</keyword>
<dbReference type="InterPro" id="IPR025661">
    <property type="entry name" value="Pept_asp_AS"/>
</dbReference>
<dbReference type="InParanoid" id="A0A200QVL5"/>
<dbReference type="PRINTS" id="PR00705">
    <property type="entry name" value="PAPAIN"/>
</dbReference>
<dbReference type="GO" id="GO:0008234">
    <property type="term" value="F:cysteine-type peptidase activity"/>
    <property type="evidence" value="ECO:0007669"/>
    <property type="project" value="InterPro"/>
</dbReference>
<dbReference type="FunCoup" id="A0A200QVL5">
    <property type="interactions" value="164"/>
</dbReference>
<dbReference type="InterPro" id="IPR013201">
    <property type="entry name" value="Prot_inhib_I29"/>
</dbReference>
<dbReference type="InterPro" id="IPR025660">
    <property type="entry name" value="Pept_his_AS"/>
</dbReference>
<dbReference type="FunFam" id="3.90.70.10:FF:000332">
    <property type="entry name" value="Cathepsin L1"/>
    <property type="match status" value="1"/>
</dbReference>
<evidence type="ECO:0000259" key="3">
    <source>
        <dbReference type="SMART" id="SM00645"/>
    </source>
</evidence>
<dbReference type="InterPro" id="IPR039417">
    <property type="entry name" value="Peptidase_C1A_papain-like"/>
</dbReference>
<feature type="domain" description="Peptidase C1A papain C-terminal" evidence="3">
    <location>
        <begin position="102"/>
        <end position="340"/>
    </location>
</feature>
<dbReference type="Gene3D" id="3.90.70.10">
    <property type="entry name" value="Cysteine proteinases"/>
    <property type="match status" value="1"/>
</dbReference>
<dbReference type="PROSITE" id="PS00139">
    <property type="entry name" value="THIOL_PROTEASE_CYS"/>
    <property type="match status" value="1"/>
</dbReference>
<gene>
    <name evidence="5" type="ORF">BVC80_1037g24</name>
</gene>
<dbReference type="SUPFAM" id="SSF54001">
    <property type="entry name" value="Cysteine proteinases"/>
    <property type="match status" value="1"/>
</dbReference>
<dbReference type="EMBL" id="MVGT01001040">
    <property type="protein sequence ID" value="OVA14485.1"/>
    <property type="molecule type" value="Genomic_DNA"/>
</dbReference>
<accession>A0A200QVL5</accession>
<dbReference type="InterPro" id="IPR013128">
    <property type="entry name" value="Peptidase_C1A"/>
</dbReference>
<dbReference type="AlphaFoldDB" id="A0A200QVL5"/>
<dbReference type="GO" id="GO:0006508">
    <property type="term" value="P:proteolysis"/>
    <property type="evidence" value="ECO:0007669"/>
    <property type="project" value="InterPro"/>
</dbReference>
<dbReference type="PANTHER" id="PTHR12411">
    <property type="entry name" value="CYSTEINE PROTEASE FAMILY C1-RELATED"/>
    <property type="match status" value="1"/>
</dbReference>
<proteinExistence type="inferred from homology"/>
<sequence>MRERYEQWLARHDRLYDTKEWKLRFRIYQSNVQYIDYVNSQNLSYKLVDNKFADMTNEEFRAKYLGFKKPSGIKKVISTYVDQKREDFYAHEEINTMVMKNLPASVDWRKRGAVARVKDQGDCGSCWAFSAVAAVDVGNVGGRSGITCKRSNVEGINKIKTGKLLTLSEQQLFDCDIYSNDHGCSGGLMDLAFEYIKDNGGLTTESNYPYNRGDNTCNKRKITTKNLVTISGYKDIPTNNEKSLQVAVAQQPVAVAIDAGGFDFQFYSEGVFNGECGNDIDHGVAIVGYGGGRKNHHEKYWIVKNSWGEDWGEEGYIRMRRDVTSKHGLCGIAMQASYPVKR</sequence>
<dbReference type="SMART" id="SM00848">
    <property type="entry name" value="Inhibitor_I29"/>
    <property type="match status" value="1"/>
</dbReference>
<dbReference type="SMART" id="SM00645">
    <property type="entry name" value="Pept_C1"/>
    <property type="match status" value="1"/>
</dbReference>
<keyword evidence="6" id="KW-1185">Reference proteome</keyword>
<protein>
    <submittedName>
        <fullName evidence="5">Peptidase C1A</fullName>
    </submittedName>
</protein>
<evidence type="ECO:0000256" key="1">
    <source>
        <dbReference type="ARBA" id="ARBA00008455"/>
    </source>
</evidence>
<dbReference type="CDD" id="cd02248">
    <property type="entry name" value="Peptidase_C1A"/>
    <property type="match status" value="1"/>
</dbReference>
<dbReference type="PROSITE" id="PS00639">
    <property type="entry name" value="THIOL_PROTEASE_HIS"/>
    <property type="match status" value="1"/>
</dbReference>
<evidence type="ECO:0000259" key="4">
    <source>
        <dbReference type="SMART" id="SM00848"/>
    </source>
</evidence>
<evidence type="ECO:0000313" key="6">
    <source>
        <dbReference type="Proteomes" id="UP000195402"/>
    </source>
</evidence>
<dbReference type="InterPro" id="IPR038765">
    <property type="entry name" value="Papain-like_cys_pep_sf"/>
</dbReference>
<comment type="caution">
    <text evidence="5">The sequence shown here is derived from an EMBL/GenBank/DDBJ whole genome shotgun (WGS) entry which is preliminary data.</text>
</comment>
<dbReference type="Pfam" id="PF00112">
    <property type="entry name" value="Peptidase_C1"/>
    <property type="match status" value="2"/>
</dbReference>